<dbReference type="Gene3D" id="3.30.70.1240">
    <property type="entry name" value="DOPA-like domains"/>
    <property type="match status" value="1"/>
</dbReference>
<protein>
    <submittedName>
        <fullName evidence="1">Dopa 4,5-dioxygenase</fullName>
    </submittedName>
</protein>
<evidence type="ECO:0000313" key="2">
    <source>
        <dbReference type="Proteomes" id="UP000094389"/>
    </source>
</evidence>
<sequence>MSFHNGIVSFDLHTYFKDDDAEQIAFANAFKEAIQKEFADELAATKCRLFKTHPHQMGPHPDGYGMFESDTRDPATFLKLLNFYQLNHGPLSVLIHPRSGRGDLEDHTQNALWLGEKKQLKLQLLEKSVH</sequence>
<dbReference type="InterPro" id="IPR014980">
    <property type="entry name" value="DOPA_dioxygen"/>
</dbReference>
<reference evidence="1 2" key="1">
    <citation type="journal article" date="2016" name="Proc. Natl. Acad. Sci. U.S.A.">
        <title>Comparative genomics of biotechnologically important yeasts.</title>
        <authorList>
            <person name="Riley R."/>
            <person name="Haridas S."/>
            <person name="Wolfe K.H."/>
            <person name="Lopes M.R."/>
            <person name="Hittinger C.T."/>
            <person name="Goeker M."/>
            <person name="Salamov A.A."/>
            <person name="Wisecaver J.H."/>
            <person name="Long T.M."/>
            <person name="Calvey C.H."/>
            <person name="Aerts A.L."/>
            <person name="Barry K.W."/>
            <person name="Choi C."/>
            <person name="Clum A."/>
            <person name="Coughlan A.Y."/>
            <person name="Deshpande S."/>
            <person name="Douglass A.P."/>
            <person name="Hanson S.J."/>
            <person name="Klenk H.-P."/>
            <person name="LaButti K.M."/>
            <person name="Lapidus A."/>
            <person name="Lindquist E.A."/>
            <person name="Lipzen A.M."/>
            <person name="Meier-Kolthoff J.P."/>
            <person name="Ohm R.A."/>
            <person name="Otillar R.P."/>
            <person name="Pangilinan J.L."/>
            <person name="Peng Y."/>
            <person name="Rokas A."/>
            <person name="Rosa C.A."/>
            <person name="Scheuner C."/>
            <person name="Sibirny A.A."/>
            <person name="Slot J.C."/>
            <person name="Stielow J.B."/>
            <person name="Sun H."/>
            <person name="Kurtzman C.P."/>
            <person name="Blackwell M."/>
            <person name="Grigoriev I.V."/>
            <person name="Jeffries T.W."/>
        </authorList>
    </citation>
    <scope>NUCLEOTIDE SEQUENCE [LARGE SCALE GENOMIC DNA]</scope>
    <source>
        <strain evidence="2">ATCC 18201 / CBS 1600 / BCRC 20928 / JCM 3617 / NBRC 0987 / NRRL Y-1542</strain>
    </source>
</reference>
<keyword evidence="1" id="KW-0560">Oxidoreductase</keyword>
<keyword evidence="2" id="KW-1185">Reference proteome</keyword>
<dbReference type="OrthoDB" id="9970095at2759"/>
<dbReference type="GO" id="GO:0051213">
    <property type="term" value="F:dioxygenase activity"/>
    <property type="evidence" value="ECO:0007669"/>
    <property type="project" value="UniProtKB-KW"/>
</dbReference>
<dbReference type="Pfam" id="PF08883">
    <property type="entry name" value="DOPA_dioxygen"/>
    <property type="match status" value="1"/>
</dbReference>
<name>A0A1E4S0A2_CYBJN</name>
<accession>A0A1E4S0A2</accession>
<gene>
    <name evidence="1" type="ORF">CYBJADRAFT_128547</name>
</gene>
<dbReference type="GeneID" id="30987172"/>
<dbReference type="InterPro" id="IPR023389">
    <property type="entry name" value="DOPA-like_sf"/>
</dbReference>
<dbReference type="SUPFAM" id="SSF143410">
    <property type="entry name" value="DOPA-like"/>
    <property type="match status" value="1"/>
</dbReference>
<proteinExistence type="predicted"/>
<dbReference type="RefSeq" id="XP_020069960.1">
    <property type="nucleotide sequence ID" value="XM_020212776.1"/>
</dbReference>
<dbReference type="PANTHER" id="PTHR36423:SF2">
    <property type="entry name" value="AFR070WP"/>
    <property type="match status" value="1"/>
</dbReference>
<dbReference type="OMA" id="DGYGMFE"/>
<organism evidence="1 2">
    <name type="scientific">Cyberlindnera jadinii (strain ATCC 18201 / CBS 1600 / BCRC 20928 / JCM 3617 / NBRC 0987 / NRRL Y-1542)</name>
    <name type="common">Torula yeast</name>
    <name type="synonym">Candida utilis</name>
    <dbReference type="NCBI Taxonomy" id="983966"/>
    <lineage>
        <taxon>Eukaryota</taxon>
        <taxon>Fungi</taxon>
        <taxon>Dikarya</taxon>
        <taxon>Ascomycota</taxon>
        <taxon>Saccharomycotina</taxon>
        <taxon>Saccharomycetes</taxon>
        <taxon>Phaffomycetales</taxon>
        <taxon>Phaffomycetaceae</taxon>
        <taxon>Cyberlindnera</taxon>
    </lineage>
</organism>
<dbReference type="AlphaFoldDB" id="A0A1E4S0A2"/>
<keyword evidence="1" id="KW-0223">Dioxygenase</keyword>
<dbReference type="PANTHER" id="PTHR36423">
    <property type="entry name" value="AFR070WP"/>
    <property type="match status" value="1"/>
</dbReference>
<evidence type="ECO:0000313" key="1">
    <source>
        <dbReference type="EMBL" id="ODV72921.1"/>
    </source>
</evidence>
<dbReference type="Proteomes" id="UP000094389">
    <property type="component" value="Unassembled WGS sequence"/>
</dbReference>
<dbReference type="EMBL" id="KV453932">
    <property type="protein sequence ID" value="ODV72921.1"/>
    <property type="molecule type" value="Genomic_DNA"/>
</dbReference>